<dbReference type="GO" id="GO:1902201">
    <property type="term" value="P:negative regulation of bacterial-type flagellum-dependent cell motility"/>
    <property type="evidence" value="ECO:0007669"/>
    <property type="project" value="TreeGrafter"/>
</dbReference>
<dbReference type="InterPro" id="IPR000160">
    <property type="entry name" value="GGDEF_dom"/>
</dbReference>
<sequence length="377" mass="44058">MSFMELAQIIQLNIFSFIILVLIYSNERKMKEQLVTYKIFKFIVKVGMLLLIVDTSAWYFNEKSGNLNLFGNQISNLILYIFAIVPVALWLLYVYFQVIHNRNRATRVIIAACLLVFVNGLLSLMSIKTGWYYSIDSNNVYHRGPYFWVHVLLCYSVVNYTFFFILFNRRKIDKRYYKSLLLFPIPQLVGSALQVAFYGISLNWSGLTISLLIVYFNIQDMGLNTDYLTGVFNRRILDYHLRDKINNTSKNKTFSAILIDLDDFKKINDNFGHHVGDEALQETVGLLKSSLKKESFIARFGGDEFIAVLDIDSIKHLEMIIYRINNNVRAYNQTSGKPYEIKLSMGYCVYDYSSKMKVEEFIRQIDQLMYENKKKGK</sequence>
<protein>
    <submittedName>
        <fullName evidence="3">Diguanylate cyclase</fullName>
        <ecNumber evidence="3">2.7.7.65</ecNumber>
    </submittedName>
</protein>
<evidence type="ECO:0000313" key="3">
    <source>
        <dbReference type="EMBL" id="MBR0596875.1"/>
    </source>
</evidence>
<feature type="transmembrane region" description="Helical" evidence="1">
    <location>
        <begin position="108"/>
        <end position="127"/>
    </location>
</feature>
<evidence type="ECO:0000313" key="4">
    <source>
        <dbReference type="Proteomes" id="UP000675664"/>
    </source>
</evidence>
<dbReference type="SUPFAM" id="SSF55073">
    <property type="entry name" value="Nucleotide cyclase"/>
    <property type="match status" value="1"/>
</dbReference>
<proteinExistence type="predicted"/>
<dbReference type="Proteomes" id="UP000675664">
    <property type="component" value="Unassembled WGS sequence"/>
</dbReference>
<feature type="domain" description="GGDEF" evidence="2">
    <location>
        <begin position="252"/>
        <end position="377"/>
    </location>
</feature>
<keyword evidence="4" id="KW-1185">Reference proteome</keyword>
<evidence type="ECO:0000256" key="1">
    <source>
        <dbReference type="SAM" id="Phobius"/>
    </source>
</evidence>
<dbReference type="Pfam" id="PF00990">
    <property type="entry name" value="GGDEF"/>
    <property type="match status" value="1"/>
</dbReference>
<feature type="transmembrane region" description="Helical" evidence="1">
    <location>
        <begin position="37"/>
        <end position="57"/>
    </location>
</feature>
<reference evidence="3" key="1">
    <citation type="submission" date="2021-04" db="EMBL/GenBank/DDBJ databases">
        <title>Sinoanaerobacter chloroacetimidivorans sp. nov., an obligate anaerobic bacterium isolated from anaerobic sludge.</title>
        <authorList>
            <person name="Bao Y."/>
        </authorList>
    </citation>
    <scope>NUCLEOTIDE SEQUENCE</scope>
    <source>
        <strain evidence="3">BAD-6</strain>
    </source>
</reference>
<dbReference type="NCBIfam" id="TIGR00254">
    <property type="entry name" value="GGDEF"/>
    <property type="match status" value="1"/>
</dbReference>
<dbReference type="GO" id="GO:0043709">
    <property type="term" value="P:cell adhesion involved in single-species biofilm formation"/>
    <property type="evidence" value="ECO:0007669"/>
    <property type="project" value="TreeGrafter"/>
</dbReference>
<evidence type="ECO:0000259" key="2">
    <source>
        <dbReference type="PROSITE" id="PS50887"/>
    </source>
</evidence>
<dbReference type="PROSITE" id="PS50887">
    <property type="entry name" value="GGDEF"/>
    <property type="match status" value="1"/>
</dbReference>
<reference evidence="3" key="2">
    <citation type="submission" date="2021-04" db="EMBL/GenBank/DDBJ databases">
        <authorList>
            <person name="Liu J."/>
        </authorList>
    </citation>
    <scope>NUCLEOTIDE SEQUENCE</scope>
    <source>
        <strain evidence="3">BAD-6</strain>
    </source>
</reference>
<comment type="caution">
    <text evidence="3">The sequence shown here is derived from an EMBL/GenBank/DDBJ whole genome shotgun (WGS) entry which is preliminary data.</text>
</comment>
<dbReference type="GO" id="GO:0052621">
    <property type="term" value="F:diguanylate cyclase activity"/>
    <property type="evidence" value="ECO:0007669"/>
    <property type="project" value="UniProtKB-EC"/>
</dbReference>
<feature type="transmembrane region" description="Helical" evidence="1">
    <location>
        <begin position="188"/>
        <end position="216"/>
    </location>
</feature>
<dbReference type="InterPro" id="IPR043128">
    <property type="entry name" value="Rev_trsase/Diguanyl_cyclase"/>
</dbReference>
<feature type="transmembrane region" description="Helical" evidence="1">
    <location>
        <begin position="77"/>
        <end position="96"/>
    </location>
</feature>
<dbReference type="InterPro" id="IPR029787">
    <property type="entry name" value="Nucleotide_cyclase"/>
</dbReference>
<organism evidence="3 4">
    <name type="scientific">Sinanaerobacter chloroacetimidivorans</name>
    <dbReference type="NCBI Taxonomy" id="2818044"/>
    <lineage>
        <taxon>Bacteria</taxon>
        <taxon>Bacillati</taxon>
        <taxon>Bacillota</taxon>
        <taxon>Clostridia</taxon>
        <taxon>Peptostreptococcales</taxon>
        <taxon>Anaerovoracaceae</taxon>
        <taxon>Sinanaerobacter</taxon>
    </lineage>
</organism>
<dbReference type="SMART" id="SM00267">
    <property type="entry name" value="GGDEF"/>
    <property type="match status" value="1"/>
</dbReference>
<feature type="transmembrane region" description="Helical" evidence="1">
    <location>
        <begin position="6"/>
        <end position="25"/>
    </location>
</feature>
<dbReference type="PANTHER" id="PTHR45138">
    <property type="entry name" value="REGULATORY COMPONENTS OF SENSORY TRANSDUCTION SYSTEM"/>
    <property type="match status" value="1"/>
</dbReference>
<keyword evidence="1" id="KW-0812">Transmembrane</keyword>
<dbReference type="CDD" id="cd01949">
    <property type="entry name" value="GGDEF"/>
    <property type="match status" value="1"/>
</dbReference>
<dbReference type="AlphaFoldDB" id="A0A8J8B240"/>
<dbReference type="GO" id="GO:0005886">
    <property type="term" value="C:plasma membrane"/>
    <property type="evidence" value="ECO:0007669"/>
    <property type="project" value="TreeGrafter"/>
</dbReference>
<dbReference type="EMBL" id="JAGSND010000002">
    <property type="protein sequence ID" value="MBR0596875.1"/>
    <property type="molecule type" value="Genomic_DNA"/>
</dbReference>
<feature type="transmembrane region" description="Helical" evidence="1">
    <location>
        <begin position="147"/>
        <end position="167"/>
    </location>
</feature>
<dbReference type="InterPro" id="IPR050469">
    <property type="entry name" value="Diguanylate_Cyclase"/>
</dbReference>
<keyword evidence="1" id="KW-0472">Membrane</keyword>
<dbReference type="EC" id="2.7.7.65" evidence="3"/>
<accession>A0A8J8B240</accession>
<gene>
    <name evidence="3" type="ORF">KCX82_03200</name>
</gene>
<dbReference type="PANTHER" id="PTHR45138:SF9">
    <property type="entry name" value="DIGUANYLATE CYCLASE DGCM-RELATED"/>
    <property type="match status" value="1"/>
</dbReference>
<keyword evidence="3" id="KW-0548">Nucleotidyltransferase</keyword>
<keyword evidence="3" id="KW-0808">Transferase</keyword>
<keyword evidence="1" id="KW-1133">Transmembrane helix</keyword>
<name>A0A8J8B240_9FIRM</name>
<dbReference type="Gene3D" id="3.30.70.270">
    <property type="match status" value="1"/>
</dbReference>